<feature type="transmembrane region" description="Helical" evidence="1">
    <location>
        <begin position="176"/>
        <end position="200"/>
    </location>
</feature>
<dbReference type="InterPro" id="IPR045691">
    <property type="entry name" value="DUF6056"/>
</dbReference>
<keyword evidence="3" id="KW-1185">Reference proteome</keyword>
<dbReference type="EMBL" id="CP023036">
    <property type="protein sequence ID" value="AXY22969.1"/>
    <property type="molecule type" value="Genomic_DNA"/>
</dbReference>
<dbReference type="AlphaFoldDB" id="A0A347WDM6"/>
<feature type="transmembrane region" description="Helical" evidence="1">
    <location>
        <begin position="85"/>
        <end position="103"/>
    </location>
</feature>
<keyword evidence="1" id="KW-1133">Transmembrane helix</keyword>
<proteinExistence type="predicted"/>
<protein>
    <submittedName>
        <fullName evidence="2">Uncharacterized protein</fullName>
    </submittedName>
</protein>
<evidence type="ECO:0000256" key="1">
    <source>
        <dbReference type="SAM" id="Phobius"/>
    </source>
</evidence>
<reference evidence="2 3" key="1">
    <citation type="submission" date="2017-08" db="EMBL/GenBank/DDBJ databases">
        <title>Complete genome sequence of Gluconacetobacter saccharivorans CV1 isolated from Fermented Vinegar.</title>
        <authorList>
            <person name="Kim S.-Y."/>
        </authorList>
    </citation>
    <scope>NUCLEOTIDE SEQUENCE [LARGE SCALE GENOMIC DNA]</scope>
    <source>
        <strain evidence="2 3">CV1</strain>
    </source>
</reference>
<feature type="transmembrane region" description="Helical" evidence="1">
    <location>
        <begin position="142"/>
        <end position="164"/>
    </location>
</feature>
<sequence>MGSPADTTPRLLPGERAGLALCSAFLLWANWVTPLWADDYCRTMPPHLATILRTVWGNYNFWTGRWFTTLVTFLFLDLHQYGSLAVFAVLNAGIFVFLVHVTVGMCRSAAGNPPVPSAILGLAQTVLVFLMLWWLPRTIGEVALWKTGAIGYLWPVAGEIWVLARILSRRTHMNAVQYGVVFLIATFLEPLSLLLTLFLTGTCIRAFRQGRAAPWALLCSHAAGTLVLGMAPGNYVRMRTMPPSPLTDRLDGLLGNLGSLFDPFWFPFVLLVGLGLFMGRKRLRFPDCLRGERAGYSRPWPWPIWHCCSCFRAQHWRHGCPSRPACFWHAT</sequence>
<evidence type="ECO:0000313" key="2">
    <source>
        <dbReference type="EMBL" id="AXY22969.1"/>
    </source>
</evidence>
<gene>
    <name evidence="2" type="ORF">CD178_02217</name>
</gene>
<accession>A0A347WDM6</accession>
<feature type="transmembrane region" description="Helical" evidence="1">
    <location>
        <begin position="253"/>
        <end position="277"/>
    </location>
</feature>
<dbReference type="Pfam" id="PF19528">
    <property type="entry name" value="DUF6056"/>
    <property type="match status" value="1"/>
</dbReference>
<keyword evidence="1" id="KW-0812">Transmembrane</keyword>
<dbReference type="RefSeq" id="WP_254057879.1">
    <property type="nucleotide sequence ID" value="NZ_CP023036.1"/>
</dbReference>
<organism evidence="2 3">
    <name type="scientific">Komagataeibacter saccharivorans</name>
    <dbReference type="NCBI Taxonomy" id="265959"/>
    <lineage>
        <taxon>Bacteria</taxon>
        <taxon>Pseudomonadati</taxon>
        <taxon>Pseudomonadota</taxon>
        <taxon>Alphaproteobacteria</taxon>
        <taxon>Acetobacterales</taxon>
        <taxon>Acetobacteraceae</taxon>
        <taxon>Komagataeibacter</taxon>
    </lineage>
</organism>
<feature type="transmembrane region" description="Helical" evidence="1">
    <location>
        <begin position="212"/>
        <end position="233"/>
    </location>
</feature>
<dbReference type="Proteomes" id="UP000264120">
    <property type="component" value="Chromosome"/>
</dbReference>
<dbReference type="KEGG" id="ksc:CD178_02217"/>
<feature type="transmembrane region" description="Helical" evidence="1">
    <location>
        <begin position="115"/>
        <end position="135"/>
    </location>
</feature>
<evidence type="ECO:0000313" key="3">
    <source>
        <dbReference type="Proteomes" id="UP000264120"/>
    </source>
</evidence>
<keyword evidence="1" id="KW-0472">Membrane</keyword>
<name>A0A347WDM6_9PROT</name>